<reference evidence="2 3" key="1">
    <citation type="submission" date="2020-02" db="EMBL/GenBank/DDBJ databases">
        <title>Acidophilic actinobacteria isolated from forest soil.</title>
        <authorList>
            <person name="Golinska P."/>
        </authorList>
    </citation>
    <scope>NUCLEOTIDE SEQUENCE [LARGE SCALE GENOMIC DNA]</scope>
    <source>
        <strain evidence="2 3">NL8</strain>
    </source>
</reference>
<organism evidence="2 3">
    <name type="scientific">Catenulispora pinistramenti</name>
    <dbReference type="NCBI Taxonomy" id="2705254"/>
    <lineage>
        <taxon>Bacteria</taxon>
        <taxon>Bacillati</taxon>
        <taxon>Actinomycetota</taxon>
        <taxon>Actinomycetes</taxon>
        <taxon>Catenulisporales</taxon>
        <taxon>Catenulisporaceae</taxon>
        <taxon>Catenulispora</taxon>
    </lineage>
</organism>
<dbReference type="EMBL" id="JAAFYZ010000007">
    <property type="protein sequence ID" value="MBS2545882.1"/>
    <property type="molecule type" value="Genomic_DNA"/>
</dbReference>
<accession>A0ABS5KHP3</accession>
<protein>
    <submittedName>
        <fullName evidence="2">ABC transporter permease</fullName>
    </submittedName>
</protein>
<feature type="transmembrane region" description="Helical" evidence="1">
    <location>
        <begin position="145"/>
        <end position="165"/>
    </location>
</feature>
<proteinExistence type="predicted"/>
<dbReference type="Proteomes" id="UP000730482">
    <property type="component" value="Unassembled WGS sequence"/>
</dbReference>
<feature type="transmembrane region" description="Helical" evidence="1">
    <location>
        <begin position="118"/>
        <end position="138"/>
    </location>
</feature>
<keyword evidence="1" id="KW-0472">Membrane</keyword>
<keyword evidence="1" id="KW-0812">Transmembrane</keyword>
<keyword evidence="1" id="KW-1133">Transmembrane helix</keyword>
<sequence length="224" mass="23081">MVLGAWMVSAGYHSSYTAADRASFDPGDLTLRGVIVTQLLVGALGVLTVTGEYTSGLIRTTFIATPQRGQVLAMKALIFTTVVGVWCTGLSFVAFFVGRSFLTAPVPPVGLGDPGVPTAVFGGGLYLAGVGLFGMFLGALLRRTAAALAALVGVMMVLPVVLALLPGNTGALVSEYSPAGAGFQIWHLVHSGHSLGAWPGFALFTAYAAATAAAAFFTIRRRDV</sequence>
<gene>
    <name evidence="2" type="ORF">KGQ19_03275</name>
</gene>
<feature type="transmembrane region" description="Helical" evidence="1">
    <location>
        <begin position="76"/>
        <end position="98"/>
    </location>
</feature>
<feature type="transmembrane region" description="Helical" evidence="1">
    <location>
        <begin position="35"/>
        <end position="55"/>
    </location>
</feature>
<evidence type="ECO:0000256" key="1">
    <source>
        <dbReference type="SAM" id="Phobius"/>
    </source>
</evidence>
<evidence type="ECO:0000313" key="2">
    <source>
        <dbReference type="EMBL" id="MBS2545882.1"/>
    </source>
</evidence>
<keyword evidence="3" id="KW-1185">Reference proteome</keyword>
<name>A0ABS5KHP3_9ACTN</name>
<evidence type="ECO:0000313" key="3">
    <source>
        <dbReference type="Proteomes" id="UP000730482"/>
    </source>
</evidence>
<comment type="caution">
    <text evidence="2">The sequence shown here is derived from an EMBL/GenBank/DDBJ whole genome shotgun (WGS) entry which is preliminary data.</text>
</comment>
<feature type="transmembrane region" description="Helical" evidence="1">
    <location>
        <begin position="197"/>
        <end position="219"/>
    </location>
</feature>
<dbReference type="RefSeq" id="WP_212007536.1">
    <property type="nucleotide sequence ID" value="NZ_JAAFYZ010000007.1"/>
</dbReference>